<feature type="region of interest" description="Disordered" evidence="1">
    <location>
        <begin position="545"/>
        <end position="572"/>
    </location>
</feature>
<feature type="compositionally biased region" description="Polar residues" evidence="1">
    <location>
        <begin position="473"/>
        <end position="498"/>
    </location>
</feature>
<name>A0A5N6JZ30_MONLA</name>
<sequence length="806" mass="87962">MASKVGSRTPPPRLVEIRSPRPQSMLAPSSINPILLSRRRTSRFQNHGTVDTVPELRRFNSSGTKPNVKAKPRQSTSQSYGSLDNTSPRRERETMKHLSDFLMSYDPPAHNLTAPPPPSPKKKFGLLRRKQKIDPKSNQFLLLPDTAISAKTRQGVKYIAISIPLEHDYLGKLPPPLTSGKTGTQQGNSSTLDMAPVVVHKPTHNAGNSITPPRDLSGLDGEESSSKRSTWGPGVFTKVITKPGSEEVMLQNGYIHRTSQVYTPTGYVYHDAPERRPMSSPTKAIPSSGPPFKVTLTDNPRTSSLNSVSRPILWRHRSDGPLKVINRTPSPDIKPAYQTHKVIKSISTIHSVATTGTGIRQSLKSTPDSFKTSSSMPPAVFGTAETIDLQSFRGTTSRSSLASPQSEITIRFPLASPVEPERSLAIQSPSPLTGSLPQSSQAGRSEKQSDQATQMNRREKVRAKKEKDLASLRSENSNLDRTNTNIISDQPSSENSPTDDAKHINPPSPNIQPLEPQPHSTKPLSKNSAVLSTSKIMLVADLPPSNAHAHQSDLNLPRPLSPAPSIPSLSRLPRPKFIPAKFSHRFDHGNSAYIHRSTQVNLGHTSRSRAQWQSQKAHRARPNSEPFVYRNLDLEPEGCEGDGNGLGVDLDLDAGREMVGEMGMELGMGVGSSRERELDLRMRIVERDTDVLLRTLGGIAKSFDHLGGFGGTRFGRKGSNGKGLDTRSSVIGMGAVAADVGCGDRGEKGEKGLRKRAATAGMEDSGRDRDMNLVMREIQMAAPRVSEESVRVGKMVREGDGFRVFL</sequence>
<reference evidence="2 3" key="1">
    <citation type="submission" date="2019-06" db="EMBL/GenBank/DDBJ databases">
        <title>Genome Sequence of the Brown Rot Fungal Pathogen Monilinia laxa.</title>
        <authorList>
            <person name="De Miccolis Angelini R.M."/>
            <person name="Landi L."/>
            <person name="Abate D."/>
            <person name="Pollastro S."/>
            <person name="Romanazzi G."/>
            <person name="Faretra F."/>
        </authorList>
    </citation>
    <scope>NUCLEOTIDE SEQUENCE [LARGE SCALE GENOMIC DNA]</scope>
    <source>
        <strain evidence="2 3">Mlax316</strain>
    </source>
</reference>
<proteinExistence type="predicted"/>
<dbReference type="EMBL" id="VIGI01000010">
    <property type="protein sequence ID" value="KAB8294773.1"/>
    <property type="molecule type" value="Genomic_DNA"/>
</dbReference>
<feature type="region of interest" description="Disordered" evidence="1">
    <location>
        <begin position="418"/>
        <end position="528"/>
    </location>
</feature>
<dbReference type="Proteomes" id="UP000326757">
    <property type="component" value="Unassembled WGS sequence"/>
</dbReference>
<dbReference type="AlphaFoldDB" id="A0A5N6JZ30"/>
<evidence type="ECO:0000313" key="3">
    <source>
        <dbReference type="Proteomes" id="UP000326757"/>
    </source>
</evidence>
<evidence type="ECO:0000313" key="2">
    <source>
        <dbReference type="EMBL" id="KAB8294773.1"/>
    </source>
</evidence>
<feature type="compositionally biased region" description="Polar residues" evidence="1">
    <location>
        <begin position="425"/>
        <end position="443"/>
    </location>
</feature>
<feature type="compositionally biased region" description="Polar residues" evidence="1">
    <location>
        <begin position="359"/>
        <end position="376"/>
    </location>
</feature>
<feature type="compositionally biased region" description="Polar residues" evidence="1">
    <location>
        <begin position="518"/>
        <end position="528"/>
    </location>
</feature>
<feature type="region of interest" description="Disordered" evidence="1">
    <location>
        <begin position="202"/>
        <end position="235"/>
    </location>
</feature>
<gene>
    <name evidence="2" type="ORF">EYC80_006735</name>
</gene>
<feature type="compositionally biased region" description="Polar residues" evidence="1">
    <location>
        <begin position="296"/>
        <end position="305"/>
    </location>
</feature>
<feature type="compositionally biased region" description="Polar residues" evidence="1">
    <location>
        <begin position="73"/>
        <end position="86"/>
    </location>
</feature>
<organism evidence="2 3">
    <name type="scientific">Monilinia laxa</name>
    <name type="common">Brown rot fungus</name>
    <name type="synonym">Sclerotinia laxa</name>
    <dbReference type="NCBI Taxonomy" id="61186"/>
    <lineage>
        <taxon>Eukaryota</taxon>
        <taxon>Fungi</taxon>
        <taxon>Dikarya</taxon>
        <taxon>Ascomycota</taxon>
        <taxon>Pezizomycotina</taxon>
        <taxon>Leotiomycetes</taxon>
        <taxon>Helotiales</taxon>
        <taxon>Sclerotiniaceae</taxon>
        <taxon>Monilinia</taxon>
    </lineage>
</organism>
<feature type="region of interest" description="Disordered" evidence="1">
    <location>
        <begin position="1"/>
        <end position="92"/>
    </location>
</feature>
<feature type="region of interest" description="Disordered" evidence="1">
    <location>
        <begin position="276"/>
        <end position="305"/>
    </location>
</feature>
<dbReference type="OrthoDB" id="5417386at2759"/>
<feature type="region of interest" description="Disordered" evidence="1">
    <location>
        <begin position="359"/>
        <end position="378"/>
    </location>
</feature>
<evidence type="ECO:0000256" key="1">
    <source>
        <dbReference type="SAM" id="MobiDB-lite"/>
    </source>
</evidence>
<protein>
    <submittedName>
        <fullName evidence="2">Uncharacterized protein</fullName>
    </submittedName>
</protein>
<comment type="caution">
    <text evidence="2">The sequence shown here is derived from an EMBL/GenBank/DDBJ whole genome shotgun (WGS) entry which is preliminary data.</text>
</comment>
<keyword evidence="3" id="KW-1185">Reference proteome</keyword>
<accession>A0A5N6JZ30</accession>
<feature type="region of interest" description="Disordered" evidence="1">
    <location>
        <begin position="746"/>
        <end position="768"/>
    </location>
</feature>